<gene>
    <name evidence="1" type="ORF">RPERSI_LOCUS9876</name>
</gene>
<dbReference type="EMBL" id="CAJVQC010019041">
    <property type="protein sequence ID" value="CAG8697913.1"/>
    <property type="molecule type" value="Genomic_DNA"/>
</dbReference>
<accession>A0ACA9PBF6</accession>
<protein>
    <submittedName>
        <fullName evidence="1">15825_t:CDS:1</fullName>
    </submittedName>
</protein>
<evidence type="ECO:0000313" key="2">
    <source>
        <dbReference type="Proteomes" id="UP000789920"/>
    </source>
</evidence>
<dbReference type="Proteomes" id="UP000789920">
    <property type="component" value="Unassembled WGS sequence"/>
</dbReference>
<organism evidence="1 2">
    <name type="scientific">Racocetra persica</name>
    <dbReference type="NCBI Taxonomy" id="160502"/>
    <lineage>
        <taxon>Eukaryota</taxon>
        <taxon>Fungi</taxon>
        <taxon>Fungi incertae sedis</taxon>
        <taxon>Mucoromycota</taxon>
        <taxon>Glomeromycotina</taxon>
        <taxon>Glomeromycetes</taxon>
        <taxon>Diversisporales</taxon>
        <taxon>Gigasporaceae</taxon>
        <taxon>Racocetra</taxon>
    </lineage>
</organism>
<proteinExistence type="predicted"/>
<keyword evidence="2" id="KW-1185">Reference proteome</keyword>
<evidence type="ECO:0000313" key="1">
    <source>
        <dbReference type="EMBL" id="CAG8697913.1"/>
    </source>
</evidence>
<name>A0ACA9PBF6_9GLOM</name>
<reference evidence="1" key="1">
    <citation type="submission" date="2021-06" db="EMBL/GenBank/DDBJ databases">
        <authorList>
            <person name="Kallberg Y."/>
            <person name="Tangrot J."/>
            <person name="Rosling A."/>
        </authorList>
    </citation>
    <scope>NUCLEOTIDE SEQUENCE</scope>
    <source>
        <strain evidence="1">MA461A</strain>
    </source>
</reference>
<feature type="non-terminal residue" evidence="1">
    <location>
        <position position="1"/>
    </location>
</feature>
<sequence length="41" mass="4653">ELSIRAKIIHDNHTHEALHNSGSTNVLTIPVANREIYNDQM</sequence>
<comment type="caution">
    <text evidence="1">The sequence shown here is derived from an EMBL/GenBank/DDBJ whole genome shotgun (WGS) entry which is preliminary data.</text>
</comment>